<dbReference type="InterPro" id="IPR054767">
    <property type="entry name" value="Cas10-Cmr2_palm2"/>
</dbReference>
<dbReference type="AlphaFoldDB" id="A0AAX4L2I4"/>
<dbReference type="GO" id="GO:0051607">
    <property type="term" value="P:defense response to virus"/>
    <property type="evidence" value="ECO:0007669"/>
    <property type="project" value="UniProtKB-KW"/>
</dbReference>
<evidence type="ECO:0000256" key="2">
    <source>
        <dbReference type="ARBA" id="ARBA00023118"/>
    </source>
</evidence>
<organism evidence="5 6">
    <name type="scientific">Sulfolobus tengchongensis</name>
    <dbReference type="NCBI Taxonomy" id="207809"/>
    <lineage>
        <taxon>Archaea</taxon>
        <taxon>Thermoproteota</taxon>
        <taxon>Thermoprotei</taxon>
        <taxon>Sulfolobales</taxon>
        <taxon>Sulfolobaceae</taxon>
        <taxon>Sulfolobus</taxon>
    </lineage>
</organism>
<evidence type="ECO:0000259" key="3">
    <source>
        <dbReference type="Pfam" id="PF12469"/>
    </source>
</evidence>
<dbReference type="RefSeq" id="WP_338602924.1">
    <property type="nucleotide sequence ID" value="NZ_CP146016.1"/>
</dbReference>
<dbReference type="Pfam" id="PF22335">
    <property type="entry name" value="Cas10-Cmr2_palm2"/>
    <property type="match status" value="1"/>
</dbReference>
<dbReference type="EMBL" id="CP146016">
    <property type="protein sequence ID" value="WWQ61110.1"/>
    <property type="molecule type" value="Genomic_DNA"/>
</dbReference>
<sequence length="921" mass="106458">MNFKEKAMALLHDPPYKAFVVTGKIRENLCDDFNDISNLKAHEKHALCFAKEVLANTPLDPGDEILKLFDNVKEADHRASLVDRLNLPPETPLQSKIVLKNIINPKSYREIRGTIDLQRVRNEVAKPINNLLRLTNDEREAYHTLYIAYELLWLSKNLPLSPADTRIPTHTVFDHVYSTAMSYNIISKNPNNELYYIDVAGVQNFVSKARKLRDLWASSYLISLYAWLLVKDYVWEYGGDILIVPTARFNIFYYYSAINKFKNIQLRDNLTDIICKVIYANSNICDIKEFRYPRFPVVPATISIILPKGTKINEESIWAKIVDEAFNTNLLDDYQLDNKEIIKKIAKILPFFIRKGNLAFDNEPFGDVLKKARKMATQPFKITKTLTVDYKDGKYFINDIEIKTSPKNPKFGFDYCTMCGENPALVILPPEDDKYWENKDQVLLSPGEKLCPWCFTKRVFSINAHKAIPRLFGSSEETATMHFISVGDVASVSFKFKLDANYKDLEEIAKKYNLDKDEDPNIRMAIWKPYSTIIKNKKALITRESTSTYFNDINLRRELEGKLRGKYLTSSPHTYYSIIKGDGDNVGKILIGDLPFYNSLEEYLNDALNIDDATKKQNTINQIIGEDKRGDNNKLSRIVTPSYLSTVSSMLMRISIRDQLIIYDNYGFTIYTGGDDILAIAPNEIIELIDYNTKKVKEVLRYNPSINIVLKTRENYMGLPQSDHFDQYGLPLFPTSRSYAIYVIYYREPIYDAISSMNYLLDKAKESCWKLEDGREICKDTLIITDGDTEAYLPLERTELLHSLMQFLGDFKKEKKGLLSNSFIYDVISNEEILKRLKSDEYKKYVEFLIQRNLTSKDEGLVKAISLVFPIITRKVKVEKVEKIIDSEGKNNNCDKKEYYEIDDDTPFIVYLAKAYKIISR</sequence>
<reference evidence="5 6" key="1">
    <citation type="submission" date="2024-02" db="EMBL/GenBank/DDBJ databases">
        <title>STSV induces naive adaptation in Sulfolobus.</title>
        <authorList>
            <person name="Xiang X."/>
            <person name="Song M."/>
        </authorList>
    </citation>
    <scope>NUCLEOTIDE SEQUENCE [LARGE SCALE GENOMIC DNA]</scope>
    <source>
        <strain evidence="5 6">RT2</strain>
    </source>
</reference>
<evidence type="ECO:0000259" key="4">
    <source>
        <dbReference type="Pfam" id="PF22335"/>
    </source>
</evidence>
<name>A0AAX4L2I4_9CREN</name>
<dbReference type="InterPro" id="IPR024615">
    <property type="entry name" value="CRISPR-assoc_Cmr2_N"/>
</dbReference>
<feature type="domain" description="Cas10/Cmr2 second palm" evidence="4">
    <location>
        <begin position="575"/>
        <end position="767"/>
    </location>
</feature>
<dbReference type="InterPro" id="IPR013407">
    <property type="entry name" value="CRISPR-assoc_prot_Cmr2"/>
</dbReference>
<proteinExistence type="predicted"/>
<keyword evidence="2" id="KW-0051">Antiviral defense</keyword>
<dbReference type="NCBIfam" id="TIGR02577">
    <property type="entry name" value="cas_TM1794_Cmr2"/>
    <property type="match status" value="1"/>
</dbReference>
<dbReference type="InterPro" id="IPR038242">
    <property type="entry name" value="Cmr2_N"/>
</dbReference>
<keyword evidence="6" id="KW-1185">Reference proteome</keyword>
<accession>A0AAX4L2I4</accession>
<dbReference type="Gene3D" id="3.30.70.2220">
    <property type="entry name" value="CRISPR-Cas system, Cmr2 subunit, D1 domain, cysteine cluster"/>
    <property type="match status" value="1"/>
</dbReference>
<dbReference type="GeneID" id="89335751"/>
<evidence type="ECO:0000313" key="5">
    <source>
        <dbReference type="EMBL" id="WWQ61110.1"/>
    </source>
</evidence>
<evidence type="ECO:0000256" key="1">
    <source>
        <dbReference type="ARBA" id="ARBA00022741"/>
    </source>
</evidence>
<evidence type="ECO:0000313" key="6">
    <source>
        <dbReference type="Proteomes" id="UP001432202"/>
    </source>
</evidence>
<feature type="domain" description="CRISPR-associated protein Cmr2 N-terminal" evidence="3">
    <location>
        <begin position="196"/>
        <end position="326"/>
    </location>
</feature>
<keyword evidence="1" id="KW-0547">Nucleotide-binding</keyword>
<dbReference type="InterPro" id="IPR043128">
    <property type="entry name" value="Rev_trsase/Diguanyl_cyclase"/>
</dbReference>
<dbReference type="Proteomes" id="UP001432202">
    <property type="component" value="Chromosome"/>
</dbReference>
<gene>
    <name evidence="5" type="primary">cas10</name>
    <name evidence="5" type="ORF">V6M85_03245</name>
</gene>
<dbReference type="Gene3D" id="3.30.70.270">
    <property type="match status" value="1"/>
</dbReference>
<dbReference type="Pfam" id="PF12469">
    <property type="entry name" value="Cmr2_N"/>
    <property type="match status" value="1"/>
</dbReference>
<protein>
    <submittedName>
        <fullName evidence="5">Type III-B CRISPR-associated protein Cas10/Cmr2</fullName>
    </submittedName>
</protein>
<dbReference type="GO" id="GO:0000166">
    <property type="term" value="F:nucleotide binding"/>
    <property type="evidence" value="ECO:0007669"/>
    <property type="project" value="UniProtKB-KW"/>
</dbReference>